<protein>
    <recommendedName>
        <fullName evidence="3">Flagellar hook-length control protein-like C-terminal domain-containing protein</fullName>
    </recommendedName>
</protein>
<dbReference type="EMBL" id="CP014672">
    <property type="protein sequence ID" value="ANW99336.1"/>
    <property type="molecule type" value="Genomic_DNA"/>
</dbReference>
<evidence type="ECO:0008006" key="3">
    <source>
        <dbReference type="Google" id="ProtNLM"/>
    </source>
</evidence>
<evidence type="ECO:0000313" key="2">
    <source>
        <dbReference type="Proteomes" id="UP000092971"/>
    </source>
</evidence>
<accession>A0A1B1YEZ8</accession>
<dbReference type="Proteomes" id="UP000092971">
    <property type="component" value="Chromosome"/>
</dbReference>
<proteinExistence type="predicted"/>
<reference evidence="1 2" key="1">
    <citation type="submission" date="2016-02" db="EMBL/GenBank/DDBJ databases">
        <title>Comparison of Clostridium stercorarium subspecies using comparative genomics and transcriptomics.</title>
        <authorList>
            <person name="Schellenberg J."/>
            <person name="Thallinger G."/>
            <person name="Levin D.B."/>
            <person name="Zhang X."/>
            <person name="Alvare G."/>
            <person name="Fristensky B."/>
            <person name="Sparling R."/>
        </authorList>
    </citation>
    <scope>NUCLEOTIDE SEQUENCE [LARGE SCALE GENOMIC DNA]</scope>
    <source>
        <strain evidence="1 2">DSM 2910</strain>
    </source>
</reference>
<dbReference type="AlphaFoldDB" id="A0A1B1YEZ8"/>
<sequence length="508" mass="57404">MSDTQKKLYSWIGGMSLRIPDLVFQNMLQNTDLQNLLSRLVAGEIFEGRVIAVDGNFLLMQLLDGSKITAQVDSGVKYNPGDLIKLKVIERQQGRLTAAEVEHYPVNNGVITAEGAEPAVRVEISVYQHEDTEKAKLATNVPVKDLKEIKETEVRTQTNITGANVSDEKANEKAGKPAEFLKSVNMPVNRLTVEIFKAIVDMGSEPDTGIIEKAINLVKNTPVNEPRHAVFLILNEMEDNEHFREIIKELDQGEFRFSEELKNLIKILEKSGDEKLSEFGERIKSVIENSLVKAQPFRERAAQKPGLSAERKFAETAEVTEKVALPKAEQLFKELKKEFSLLSKFIPNSTANDREKIISAVNRLETAILFFNEVRGFEMFVQVPFIMRDNRVNGELYIMKRTGKKGKINSRDFTMFLSMPTDNIGQVDIFVHVRNKNIMMKIFTGNEKLQPLFMDEYKSLYNALKEKGYNLFDMGFQAADGKVSIFNAAGKASELLDIINKSKIDIKV</sequence>
<organism evidence="1 2">
    <name type="scientific">Thermoclostridium stercorarium subsp. thermolacticum DSM 2910</name>
    <dbReference type="NCBI Taxonomy" id="1121336"/>
    <lineage>
        <taxon>Bacteria</taxon>
        <taxon>Bacillati</taxon>
        <taxon>Bacillota</taxon>
        <taxon>Clostridia</taxon>
        <taxon>Eubacteriales</taxon>
        <taxon>Oscillospiraceae</taxon>
        <taxon>Thermoclostridium</taxon>
    </lineage>
</organism>
<gene>
    <name evidence="1" type="ORF">CSTERTH_09980</name>
</gene>
<evidence type="ECO:0000313" key="1">
    <source>
        <dbReference type="EMBL" id="ANW99336.1"/>
    </source>
</evidence>
<name>A0A1B1YEZ8_THEST</name>